<feature type="region of interest" description="Disordered" evidence="5">
    <location>
        <begin position="131"/>
        <end position="153"/>
    </location>
</feature>
<evidence type="ECO:0000256" key="2">
    <source>
        <dbReference type="ARBA" id="ARBA00008186"/>
    </source>
</evidence>
<organism evidence="6 7">
    <name type="scientific">Humicola insolens</name>
    <name type="common">Soft-rot fungus</name>
    <dbReference type="NCBI Taxonomy" id="85995"/>
    <lineage>
        <taxon>Eukaryota</taxon>
        <taxon>Fungi</taxon>
        <taxon>Dikarya</taxon>
        <taxon>Ascomycota</taxon>
        <taxon>Pezizomycotina</taxon>
        <taxon>Sordariomycetes</taxon>
        <taxon>Sordariomycetidae</taxon>
        <taxon>Sordariales</taxon>
        <taxon>Chaetomiaceae</taxon>
        <taxon>Mycothermus</taxon>
    </lineage>
</organism>
<comment type="caution">
    <text evidence="6">The sequence shown here is derived from an EMBL/GenBank/DDBJ whole genome shotgun (WGS) entry which is preliminary data.</text>
</comment>
<accession>A0ABR3V9P1</accession>
<proteinExistence type="inferred from homology"/>
<gene>
    <name evidence="4" type="primary">MED11</name>
    <name evidence="6" type="ORF">VTJ49DRAFT_2977</name>
</gene>
<dbReference type="Gene3D" id="1.10.287.3490">
    <property type="match status" value="1"/>
</dbReference>
<sequence>MNDPMQSPDQNGAAPASGAIDIHEPFTRGQRIQQLSAVDKDITSLLVHLSSALRALATPPTTFAPPAVHNIYLDGDNNDVTIADAEQPHPLEAFLTAQSAFFTTIDRIDKQLTRQILALEEAGIVTLRSAAEPQGGEQPPQQQQQQQTKSAAASTLPVTLEPDGMGRYGQLEVGQLNLASSTVERDFEAELWKRAMGNLVRILEAQGIQVQRRGDAMEE</sequence>
<name>A0ABR3V9P1_HUMIN</name>
<evidence type="ECO:0000313" key="6">
    <source>
        <dbReference type="EMBL" id="KAL1838151.1"/>
    </source>
</evidence>
<evidence type="ECO:0000256" key="5">
    <source>
        <dbReference type="SAM" id="MobiDB-lite"/>
    </source>
</evidence>
<evidence type="ECO:0000313" key="7">
    <source>
        <dbReference type="Proteomes" id="UP001583172"/>
    </source>
</evidence>
<evidence type="ECO:0000256" key="1">
    <source>
        <dbReference type="ARBA" id="ARBA00004123"/>
    </source>
</evidence>
<dbReference type="EMBL" id="JAZGSY010000234">
    <property type="protein sequence ID" value="KAL1838151.1"/>
    <property type="molecule type" value="Genomic_DNA"/>
</dbReference>
<comment type="similarity">
    <text evidence="2 4">Belongs to the Mediator complex subunit 11 family.</text>
</comment>
<dbReference type="InterPro" id="IPR019404">
    <property type="entry name" value="Mediator_Med11"/>
</dbReference>
<comment type="function">
    <text evidence="4">Component of the Mediator complex, a coactivator involved in the regulated transcription of nearly all RNA polymerase II-dependent genes. Mediator functions as a bridge to convey information from gene-specific regulatory proteins to the basal RNA polymerase II transcription machinery. Mediator is recruited to promoters by direct interactions with regulatory proteins and serves as a scaffold for the assembly of a functional pre-initiation complex with RNA polymerase II and the general transcription factors.</text>
</comment>
<keyword evidence="4" id="KW-0010">Activator</keyword>
<dbReference type="Pfam" id="PF10280">
    <property type="entry name" value="Med11"/>
    <property type="match status" value="1"/>
</dbReference>
<comment type="subcellular location">
    <subcellularLocation>
        <location evidence="1 4">Nucleus</location>
    </subcellularLocation>
</comment>
<keyword evidence="3 4" id="KW-0539">Nucleus</keyword>
<comment type="subunit">
    <text evidence="4">Component of the Mediator complex.</text>
</comment>
<keyword evidence="4" id="KW-0805">Transcription regulation</keyword>
<evidence type="ECO:0000256" key="3">
    <source>
        <dbReference type="ARBA" id="ARBA00023242"/>
    </source>
</evidence>
<dbReference type="Proteomes" id="UP001583172">
    <property type="component" value="Unassembled WGS sequence"/>
</dbReference>
<protein>
    <recommendedName>
        <fullName evidence="4">Mediator of RNA polymerase II transcription subunit 11</fullName>
    </recommendedName>
    <alternativeName>
        <fullName evidence="4">Mediator complex subunit 11</fullName>
    </alternativeName>
</protein>
<keyword evidence="7" id="KW-1185">Reference proteome</keyword>
<keyword evidence="4" id="KW-0804">Transcription</keyword>
<evidence type="ECO:0000256" key="4">
    <source>
        <dbReference type="RuleBase" id="RU364147"/>
    </source>
</evidence>
<reference evidence="6 7" key="1">
    <citation type="journal article" date="2024" name="Commun. Biol.">
        <title>Comparative genomic analysis of thermophilic fungi reveals convergent evolutionary adaptations and gene losses.</title>
        <authorList>
            <person name="Steindorff A.S."/>
            <person name="Aguilar-Pontes M.V."/>
            <person name="Robinson A.J."/>
            <person name="Andreopoulos B."/>
            <person name="LaButti K."/>
            <person name="Kuo A."/>
            <person name="Mondo S."/>
            <person name="Riley R."/>
            <person name="Otillar R."/>
            <person name="Haridas S."/>
            <person name="Lipzen A."/>
            <person name="Grimwood J."/>
            <person name="Schmutz J."/>
            <person name="Clum A."/>
            <person name="Reid I.D."/>
            <person name="Moisan M.C."/>
            <person name="Butler G."/>
            <person name="Nguyen T.T.M."/>
            <person name="Dewar K."/>
            <person name="Conant G."/>
            <person name="Drula E."/>
            <person name="Henrissat B."/>
            <person name="Hansel C."/>
            <person name="Singer S."/>
            <person name="Hutchinson M.I."/>
            <person name="de Vries R.P."/>
            <person name="Natvig D.O."/>
            <person name="Powell A.J."/>
            <person name="Tsang A."/>
            <person name="Grigoriev I.V."/>
        </authorList>
    </citation>
    <scope>NUCLEOTIDE SEQUENCE [LARGE SCALE GENOMIC DNA]</scope>
    <source>
        <strain evidence="6 7">CBS 620.91</strain>
    </source>
</reference>
<feature type="compositionally biased region" description="Low complexity" evidence="5">
    <location>
        <begin position="132"/>
        <end position="147"/>
    </location>
</feature>